<dbReference type="OrthoDB" id="9811471at2"/>
<evidence type="ECO:0000313" key="6">
    <source>
        <dbReference type="Proteomes" id="UP000070422"/>
    </source>
</evidence>
<evidence type="ECO:0000313" key="5">
    <source>
        <dbReference type="EMBL" id="KXB37803.1"/>
    </source>
</evidence>
<feature type="region of interest" description="Disordered" evidence="2">
    <location>
        <begin position="792"/>
        <end position="847"/>
    </location>
</feature>
<dbReference type="PANTHER" id="PTHR11895">
    <property type="entry name" value="TRANSAMIDASE"/>
    <property type="match status" value="1"/>
</dbReference>
<dbReference type="PANTHER" id="PTHR11895:SF7">
    <property type="entry name" value="GLUTAMYL-TRNA(GLN) AMIDOTRANSFERASE SUBUNIT A, MITOCHONDRIAL"/>
    <property type="match status" value="1"/>
</dbReference>
<dbReference type="STRING" id="87541.AWM71_02425"/>
<reference evidence="5 6" key="1">
    <citation type="submission" date="2016-01" db="EMBL/GenBank/DDBJ databases">
        <authorList>
            <person name="Oliw E.H."/>
        </authorList>
    </citation>
    <scope>NUCLEOTIDE SEQUENCE [LARGE SCALE GENOMIC DNA]</scope>
    <source>
        <strain evidence="5 6">KA00635</strain>
    </source>
</reference>
<dbReference type="InterPro" id="IPR020556">
    <property type="entry name" value="Amidase_CS"/>
</dbReference>
<name>A0A133Y3M9_9LACT</name>
<feature type="domain" description="Amidase" evidence="4">
    <location>
        <begin position="158"/>
        <end position="600"/>
    </location>
</feature>
<dbReference type="PATRIC" id="fig|87541.4.peg.363"/>
<feature type="region of interest" description="Disordered" evidence="2">
    <location>
        <begin position="716"/>
        <end position="758"/>
    </location>
</feature>
<dbReference type="Pfam" id="PF01425">
    <property type="entry name" value="Amidase"/>
    <property type="match status" value="1"/>
</dbReference>
<dbReference type="EMBL" id="LSCQ01000019">
    <property type="protein sequence ID" value="KXB37803.1"/>
    <property type="molecule type" value="Genomic_DNA"/>
</dbReference>
<evidence type="ECO:0000256" key="1">
    <source>
        <dbReference type="ARBA" id="ARBA00009199"/>
    </source>
</evidence>
<evidence type="ECO:0000256" key="2">
    <source>
        <dbReference type="SAM" id="MobiDB-lite"/>
    </source>
</evidence>
<dbReference type="InterPro" id="IPR036928">
    <property type="entry name" value="AS_sf"/>
</dbReference>
<dbReference type="InterPro" id="IPR023631">
    <property type="entry name" value="Amidase_dom"/>
</dbReference>
<feature type="compositionally biased region" description="Basic and acidic residues" evidence="2">
    <location>
        <begin position="804"/>
        <end position="822"/>
    </location>
</feature>
<feature type="compositionally biased region" description="Polar residues" evidence="2">
    <location>
        <begin position="736"/>
        <end position="751"/>
    </location>
</feature>
<proteinExistence type="inferred from homology"/>
<feature type="compositionally biased region" description="Polar residues" evidence="2">
    <location>
        <begin position="823"/>
        <end position="836"/>
    </location>
</feature>
<evidence type="ECO:0000256" key="3">
    <source>
        <dbReference type="SAM" id="Phobius"/>
    </source>
</evidence>
<dbReference type="PROSITE" id="PS00571">
    <property type="entry name" value="AMIDASES"/>
    <property type="match status" value="1"/>
</dbReference>
<dbReference type="Gene3D" id="3.90.1300.10">
    <property type="entry name" value="Amidase signature (AS) domain"/>
    <property type="match status" value="1"/>
</dbReference>
<keyword evidence="3" id="KW-1133">Transmembrane helix</keyword>
<feature type="region of interest" description="Disordered" evidence="2">
    <location>
        <begin position="611"/>
        <end position="704"/>
    </location>
</feature>
<feature type="compositionally biased region" description="Basic and acidic residues" evidence="2">
    <location>
        <begin position="611"/>
        <end position="631"/>
    </location>
</feature>
<dbReference type="AlphaFoldDB" id="A0A133Y3M9"/>
<keyword evidence="3" id="KW-0812">Transmembrane</keyword>
<evidence type="ECO:0000259" key="4">
    <source>
        <dbReference type="Pfam" id="PF01425"/>
    </source>
</evidence>
<gene>
    <name evidence="5" type="ORF">HMPREF3187_00362</name>
</gene>
<dbReference type="Proteomes" id="UP000070422">
    <property type="component" value="Unassembled WGS sequence"/>
</dbReference>
<dbReference type="InterPro" id="IPR000120">
    <property type="entry name" value="Amidase"/>
</dbReference>
<keyword evidence="3" id="KW-0472">Membrane</keyword>
<comment type="caution">
    <text evidence="5">The sequence shown here is derived from an EMBL/GenBank/DDBJ whole genome shotgun (WGS) entry which is preliminary data.</text>
</comment>
<feature type="transmembrane region" description="Helical" evidence="3">
    <location>
        <begin position="852"/>
        <end position="873"/>
    </location>
</feature>
<comment type="similarity">
    <text evidence="1">Belongs to the amidase family.</text>
</comment>
<protein>
    <submittedName>
        <fullName evidence="5">Amidase</fullName>
    </submittedName>
</protein>
<dbReference type="SUPFAM" id="SSF75304">
    <property type="entry name" value="Amidase signature (AS) enzymes"/>
    <property type="match status" value="1"/>
</dbReference>
<feature type="compositionally biased region" description="Pro residues" evidence="2">
    <location>
        <begin position="632"/>
        <end position="696"/>
    </location>
</feature>
<organism evidence="5 6">
    <name type="scientific">Aerococcus christensenii</name>
    <dbReference type="NCBI Taxonomy" id="87541"/>
    <lineage>
        <taxon>Bacteria</taxon>
        <taxon>Bacillati</taxon>
        <taxon>Bacillota</taxon>
        <taxon>Bacilli</taxon>
        <taxon>Lactobacillales</taxon>
        <taxon>Aerococcaceae</taxon>
        <taxon>Aerococcus</taxon>
    </lineage>
</organism>
<dbReference type="GO" id="GO:0003824">
    <property type="term" value="F:catalytic activity"/>
    <property type="evidence" value="ECO:0007669"/>
    <property type="project" value="InterPro"/>
</dbReference>
<sequence length="878" mass="96716">MRKKIRRWGKEKIKLLSVFIDVRSSKGSGKRIMKKRSYSLLRLGLTGGLLLTVFMSQGNVFYAQTIPSSEPTKAQVTSVHSLDGQKPKKEPEKQLTKVIVNKKKQVLPKKEDKQIQSEFNTPQTNSQKIKILTEKKSALEWANLVKTGQMKPEDLAIYVYQRIKKENPTLNSVIYENTPEDIADQIENLKKKDKSTMPFYGVPILVKMLIQPYRGFPNNNGLPFDKNFKPSRHTGLFVQRLQELGFVIMGSTNAPEMGLLNITNSILYGPAKNPWNLDHNPGGSSGGAAAAVAAGWMPLATGNDAGGSLRIPASWSGLVGLKPTQGAISKDSDNIGVVNFALGRSTQDLETLFKGLAKKGVAQEDKQVEALKEFPIAYSLTSPVGTPVSAEAKQAVLQAVDFLKKEGFQVVEQAAPVDGKALMKAYFAHAVSNGSVANFIFNNHLPQKERHNLSIKDVDDQKVSLLVYALYRAYVKAPKNIKQAWNTELATIAKQMKDFHEKYPIYLTPTTATAAPLNTDPAILPEWQAKLRKIDELPTFEERLQLINDAWFHGLAKTPFTQLANLSGEPAISLPTFVTKEGLPLGIQFQSTKGSDLTLLNLGRLFESKGQFRLDKESQTLKVEPKPRPKPEPTPVPSPRPKPEPTPVPSPRPKPEPTPVPSPRPKPEPTPVPSPRPKSEPTPAPSPKPKPEPTPVPSTVMKPMPTLDLKLDSTLELKTEENSVSTPEQKSEQTHELTSMSATELTTNSQLERTEEWHPIQNQNLGAISTRTFTVRNRQGRAHLGSIVTINPSNVPLVDTDSTSSEKKDLEKNTEESHKDESTTSSSPEEVGSSKTKNSEETTDGWNGKKKWIVVVTGATGVLAVASYSVALINKKKL</sequence>
<accession>A0A133Y3M9</accession>